<dbReference type="EMBL" id="QEAN01000233">
    <property type="protein sequence ID" value="TPX42409.1"/>
    <property type="molecule type" value="Genomic_DNA"/>
</dbReference>
<feature type="region of interest" description="Disordered" evidence="1">
    <location>
        <begin position="377"/>
        <end position="426"/>
    </location>
</feature>
<protein>
    <submittedName>
        <fullName evidence="2">Uncharacterized protein</fullName>
    </submittedName>
</protein>
<organism evidence="2 3">
    <name type="scientific">Synchytrium endobioticum</name>
    <dbReference type="NCBI Taxonomy" id="286115"/>
    <lineage>
        <taxon>Eukaryota</taxon>
        <taxon>Fungi</taxon>
        <taxon>Fungi incertae sedis</taxon>
        <taxon>Chytridiomycota</taxon>
        <taxon>Chytridiomycota incertae sedis</taxon>
        <taxon>Chytridiomycetes</taxon>
        <taxon>Synchytriales</taxon>
        <taxon>Synchytriaceae</taxon>
        <taxon>Synchytrium</taxon>
    </lineage>
</organism>
<name>A0A507CTD4_9FUNG</name>
<evidence type="ECO:0000313" key="3">
    <source>
        <dbReference type="Proteomes" id="UP000317494"/>
    </source>
</evidence>
<reference evidence="2 3" key="1">
    <citation type="journal article" date="2019" name="Sci. Rep.">
        <title>Comparative genomics of chytrid fungi reveal insights into the obligate biotrophic and pathogenic lifestyle of Synchytrium endobioticum.</title>
        <authorList>
            <person name="van de Vossenberg B.T.L.H."/>
            <person name="Warris S."/>
            <person name="Nguyen H.D.T."/>
            <person name="van Gent-Pelzer M.P.E."/>
            <person name="Joly D.L."/>
            <person name="van de Geest H.C."/>
            <person name="Bonants P.J.M."/>
            <person name="Smith D.S."/>
            <person name="Levesque C.A."/>
            <person name="van der Lee T.A.J."/>
        </authorList>
    </citation>
    <scope>NUCLEOTIDE SEQUENCE [LARGE SCALE GENOMIC DNA]</scope>
    <source>
        <strain evidence="2 3">MB42</strain>
    </source>
</reference>
<comment type="caution">
    <text evidence="2">The sequence shown here is derived from an EMBL/GenBank/DDBJ whole genome shotgun (WGS) entry which is preliminary data.</text>
</comment>
<sequence>MFLLIIGVYYRGTSADLTDRLEADLAAERAKVIKEVEDIKTHRRVYDVHYALYITSGLGVSKFIRSHFPDYENHEGDEEVSQVSKCAPLFSRTRYELLQRLNVLESTPGSLLPEYDEHLTLEMAALKDDGMGFISDANDPYVNLMSEMEKVKDVITSEAKKLLVYVKSRVPPLTSCYLDWVLGGLALIGDMQILIKDLVSLITKAEMDEMIKSLANSFGRISSSDTSLEYLILRNDYNELLNRAEKYAKAGETVALDISDHDATSALVYDIAALIRSMDLMLFGDFASERGKALDIEIKQKRETGYVEISDCLLKKHQLKHMTELDAFLVDDQEPHHQQNGIECVGNAPSAESITASDADISDYHAAQRDLVTDNIMHQPVGGIDPPNRGSTHAGRLDGPGSLGLGNPGGSRSDRDSTGSSSRIGI</sequence>
<dbReference type="AlphaFoldDB" id="A0A507CTD4"/>
<evidence type="ECO:0000256" key="1">
    <source>
        <dbReference type="SAM" id="MobiDB-lite"/>
    </source>
</evidence>
<gene>
    <name evidence="2" type="ORF">SeMB42_g05134</name>
</gene>
<evidence type="ECO:0000313" key="2">
    <source>
        <dbReference type="EMBL" id="TPX42409.1"/>
    </source>
</evidence>
<dbReference type="Proteomes" id="UP000317494">
    <property type="component" value="Unassembled WGS sequence"/>
</dbReference>
<proteinExistence type="predicted"/>
<dbReference type="VEuPathDB" id="FungiDB:SeMB42_g05134"/>
<keyword evidence="3" id="KW-1185">Reference proteome</keyword>
<accession>A0A507CTD4</accession>